<evidence type="ECO:0000313" key="1">
    <source>
        <dbReference type="EMBL" id="MBK1617101.1"/>
    </source>
</evidence>
<dbReference type="InterPro" id="IPR047111">
    <property type="entry name" value="YbaP-like"/>
</dbReference>
<dbReference type="CDD" id="cd14789">
    <property type="entry name" value="Tiki"/>
    <property type="match status" value="1"/>
</dbReference>
<accession>A0A9X1B2X4</accession>
<dbReference type="InterPro" id="IPR002816">
    <property type="entry name" value="TraB/PrgY/GumN_fam"/>
</dbReference>
<protein>
    <recommendedName>
        <fullName evidence="3">TraB/GumN family protein</fullName>
    </recommendedName>
</protein>
<dbReference type="EMBL" id="NRRY01000002">
    <property type="protein sequence ID" value="MBK1617101.1"/>
    <property type="molecule type" value="Genomic_DNA"/>
</dbReference>
<keyword evidence="2" id="KW-1185">Reference proteome</keyword>
<organism evidence="1 2">
    <name type="scientific">Lamprobacter modestohalophilus</name>
    <dbReference type="NCBI Taxonomy" id="1064514"/>
    <lineage>
        <taxon>Bacteria</taxon>
        <taxon>Pseudomonadati</taxon>
        <taxon>Pseudomonadota</taxon>
        <taxon>Gammaproteobacteria</taxon>
        <taxon>Chromatiales</taxon>
        <taxon>Chromatiaceae</taxon>
        <taxon>Lamprobacter</taxon>
    </lineage>
</organism>
<dbReference type="PANTHER" id="PTHR40590">
    <property type="entry name" value="CYTOPLASMIC PROTEIN-RELATED"/>
    <property type="match status" value="1"/>
</dbReference>
<reference evidence="1 2" key="1">
    <citation type="journal article" date="2020" name="Microorganisms">
        <title>Osmotic Adaptation and Compatible Solute Biosynthesis of Phototrophic Bacteria as Revealed from Genome Analyses.</title>
        <authorList>
            <person name="Imhoff J.F."/>
            <person name="Rahn T."/>
            <person name="Kunzel S."/>
            <person name="Keller A."/>
            <person name="Neulinger S.C."/>
        </authorList>
    </citation>
    <scope>NUCLEOTIDE SEQUENCE [LARGE SCALE GENOMIC DNA]</scope>
    <source>
        <strain evidence="1 2">DSM 25653</strain>
    </source>
</reference>
<sequence>MRENMNGSALVMIMESGAQLRRGLLSRLGRWLVLVILCGFLAETALAEPCCEQGLLFRLDPEASVQPSSWLFGTMHSDDPRVTRLPAPVLAAFDSALGVVLEVVPDAAMQEASRAAMLLSPDERLSEQLPPALYQEILTALAERGIPQAAAERLAPWAILLVLSMPPASTAPVLDLVLYQRAVESGKPVVGLETIAEQLSVFQALSLEDQIVLLESTLRDRAQLPQVFAALLNAYLDGDLATLMKLGQTLAAEDPEIDARLRRALIDDRNRRMFERLAPILQQGGRFIAVGALHLPGPGGLLQRLQAAGVEVTRVY</sequence>
<dbReference type="Proteomes" id="UP001138768">
    <property type="component" value="Unassembled WGS sequence"/>
</dbReference>
<dbReference type="Pfam" id="PF01963">
    <property type="entry name" value="TraB_PrgY_gumN"/>
    <property type="match status" value="1"/>
</dbReference>
<comment type="caution">
    <text evidence="1">The sequence shown here is derived from an EMBL/GenBank/DDBJ whole genome shotgun (WGS) entry which is preliminary data.</text>
</comment>
<gene>
    <name evidence="1" type="ORF">CKO42_01275</name>
</gene>
<dbReference type="RefSeq" id="WP_200237127.1">
    <property type="nucleotide sequence ID" value="NZ_NRRY01000002.1"/>
</dbReference>
<name>A0A9X1B2X4_9GAMM</name>
<proteinExistence type="predicted"/>
<evidence type="ECO:0000313" key="2">
    <source>
        <dbReference type="Proteomes" id="UP001138768"/>
    </source>
</evidence>
<dbReference type="AlphaFoldDB" id="A0A9X1B2X4"/>
<dbReference type="PANTHER" id="PTHR40590:SF1">
    <property type="entry name" value="CYTOPLASMIC PROTEIN"/>
    <property type="match status" value="1"/>
</dbReference>
<evidence type="ECO:0008006" key="3">
    <source>
        <dbReference type="Google" id="ProtNLM"/>
    </source>
</evidence>